<name>A0A239PFT4_9ACTN</name>
<reference evidence="1 2" key="1">
    <citation type="submission" date="2017-06" db="EMBL/GenBank/DDBJ databases">
        <authorList>
            <person name="Kim H.J."/>
            <person name="Triplett B.A."/>
        </authorList>
    </citation>
    <scope>NUCLEOTIDE SEQUENCE [LARGE SCALE GENOMIC DNA]</scope>
    <source>
        <strain evidence="1 2">CGMCC 4.5593</strain>
    </source>
</reference>
<proteinExistence type="predicted"/>
<accession>A0A239PFT4</accession>
<dbReference type="AlphaFoldDB" id="A0A239PFT4"/>
<organism evidence="1 2">
    <name type="scientific">Asanoa hainanensis</name>
    <dbReference type="NCBI Taxonomy" id="560556"/>
    <lineage>
        <taxon>Bacteria</taxon>
        <taxon>Bacillati</taxon>
        <taxon>Actinomycetota</taxon>
        <taxon>Actinomycetes</taxon>
        <taxon>Micromonosporales</taxon>
        <taxon>Micromonosporaceae</taxon>
        <taxon>Asanoa</taxon>
    </lineage>
</organism>
<dbReference type="EMBL" id="FZPH01000028">
    <property type="protein sequence ID" value="SNT65882.1"/>
    <property type="molecule type" value="Genomic_DNA"/>
</dbReference>
<evidence type="ECO:0000313" key="2">
    <source>
        <dbReference type="Proteomes" id="UP000198362"/>
    </source>
</evidence>
<protein>
    <submittedName>
        <fullName evidence="1">Uncharacterized protein</fullName>
    </submittedName>
</protein>
<gene>
    <name evidence="1" type="ORF">SAMN05421812_12828</name>
</gene>
<keyword evidence="2" id="KW-1185">Reference proteome</keyword>
<evidence type="ECO:0000313" key="1">
    <source>
        <dbReference type="EMBL" id="SNT65882.1"/>
    </source>
</evidence>
<sequence length="323" mass="36240">MSYHHGIIKLMVMREDQPADARPPAVQRLLAEHSGARERIVDDHMFVFQRHGYPPSTFRLQLFTQLGLRPVAVVTQTAGEGASLINRAERYVEAVWQRHCTDDPTPPIWIQHQLLREDAADDLRHAAFDVTGPHQVGSPPRWGARLAPGDLAELVSAPVDLGRGSGFLPRPPEPEPQLRYTTALVALLPRPDLETDQRPCMRVGLGWWHRVGRQLRPTHTGRSCCWYHRGDWHEVSRMAIATATAALRHGVEVEDVAAYVLSHATADHRLEGWSLEALESLFVEPIETHRPIGYVGGRHRAKAMMDAGVRRTLVVLYTSSHGD</sequence>
<dbReference type="Proteomes" id="UP000198362">
    <property type="component" value="Unassembled WGS sequence"/>
</dbReference>